<evidence type="ECO:0000313" key="2">
    <source>
        <dbReference type="EMBL" id="WUV47383.1"/>
    </source>
</evidence>
<dbReference type="InterPro" id="IPR032710">
    <property type="entry name" value="NTF2-like_dom_sf"/>
</dbReference>
<sequence>MSESTQAQVAHGVHNAIATYAHALDDGRTDDIVALFCPDGVSEIMGVGTFEGHEAIRQVFAGMVPTQPQRHLVANTVITSWTEDEATANSDLVFLQRGESGWAVLIAGRYEDTLRHDGASWLFQHRKITYVM</sequence>
<dbReference type="SUPFAM" id="SSF54427">
    <property type="entry name" value="NTF2-like"/>
    <property type="match status" value="1"/>
</dbReference>
<dbReference type="Proteomes" id="UP001432062">
    <property type="component" value="Chromosome"/>
</dbReference>
<evidence type="ECO:0000259" key="1">
    <source>
        <dbReference type="Pfam" id="PF13577"/>
    </source>
</evidence>
<accession>A0ABZ1YW56</accession>
<proteinExistence type="predicted"/>
<evidence type="ECO:0000313" key="3">
    <source>
        <dbReference type="Proteomes" id="UP001432062"/>
    </source>
</evidence>
<keyword evidence="3" id="KW-1185">Reference proteome</keyword>
<dbReference type="InterPro" id="IPR037401">
    <property type="entry name" value="SnoaL-like"/>
</dbReference>
<dbReference type="EMBL" id="CP109441">
    <property type="protein sequence ID" value="WUV47383.1"/>
    <property type="molecule type" value="Genomic_DNA"/>
</dbReference>
<dbReference type="RefSeq" id="WP_329411440.1">
    <property type="nucleotide sequence ID" value="NZ_CP109441.1"/>
</dbReference>
<dbReference type="Gene3D" id="3.10.450.50">
    <property type="match status" value="1"/>
</dbReference>
<organism evidence="2 3">
    <name type="scientific">Nocardia vinacea</name>
    <dbReference type="NCBI Taxonomy" id="96468"/>
    <lineage>
        <taxon>Bacteria</taxon>
        <taxon>Bacillati</taxon>
        <taxon>Actinomycetota</taxon>
        <taxon>Actinomycetes</taxon>
        <taxon>Mycobacteriales</taxon>
        <taxon>Nocardiaceae</taxon>
        <taxon>Nocardia</taxon>
    </lineage>
</organism>
<protein>
    <submittedName>
        <fullName evidence="2">Nuclear transport factor 2 family protein</fullName>
    </submittedName>
</protein>
<dbReference type="CDD" id="cd00531">
    <property type="entry name" value="NTF2_like"/>
    <property type="match status" value="1"/>
</dbReference>
<dbReference type="Pfam" id="PF13577">
    <property type="entry name" value="SnoaL_4"/>
    <property type="match status" value="1"/>
</dbReference>
<reference evidence="2" key="1">
    <citation type="submission" date="2022-10" db="EMBL/GenBank/DDBJ databases">
        <title>The complete genomes of actinobacterial strains from the NBC collection.</title>
        <authorList>
            <person name="Joergensen T.S."/>
            <person name="Alvarez Arevalo M."/>
            <person name="Sterndorff E.B."/>
            <person name="Faurdal D."/>
            <person name="Vuksanovic O."/>
            <person name="Mourched A.-S."/>
            <person name="Charusanti P."/>
            <person name="Shaw S."/>
            <person name="Blin K."/>
            <person name="Weber T."/>
        </authorList>
    </citation>
    <scope>NUCLEOTIDE SEQUENCE</scope>
    <source>
        <strain evidence="2">NBC_01482</strain>
    </source>
</reference>
<gene>
    <name evidence="2" type="ORF">OG563_03850</name>
</gene>
<name>A0ABZ1YW56_9NOCA</name>
<feature type="domain" description="SnoaL-like" evidence="1">
    <location>
        <begin position="13"/>
        <end position="127"/>
    </location>
</feature>